<sequence>MPVWLSWLRYCSIVYYAFLNMQMSEFFNGPPIKCSTKTSQFLSCNLNETHYQNESISQTIPYSELSVHLDIMIISGVQQRRPNSCRSISQTIPYSELSVHLDIMNEGSEPLPIWFNTIYSDISENQNK</sequence>
<dbReference type="Proteomes" id="UP000728032">
    <property type="component" value="Unassembled WGS sequence"/>
</dbReference>
<dbReference type="EMBL" id="OC920461">
    <property type="protein sequence ID" value="CAD7652516.1"/>
    <property type="molecule type" value="Genomic_DNA"/>
</dbReference>
<proteinExistence type="predicted"/>
<dbReference type="EMBL" id="CAJPVJ010005636">
    <property type="protein sequence ID" value="CAG2169703.1"/>
    <property type="molecule type" value="Genomic_DNA"/>
</dbReference>
<evidence type="ECO:0000313" key="2">
    <source>
        <dbReference type="Proteomes" id="UP000728032"/>
    </source>
</evidence>
<evidence type="ECO:0000313" key="1">
    <source>
        <dbReference type="EMBL" id="CAD7652516.1"/>
    </source>
</evidence>
<protein>
    <submittedName>
        <fullName evidence="1">Uncharacterized protein</fullName>
    </submittedName>
</protein>
<gene>
    <name evidence="1" type="ORF">ONB1V03_LOCUS9177</name>
</gene>
<reference evidence="1" key="1">
    <citation type="submission" date="2020-11" db="EMBL/GenBank/DDBJ databases">
        <authorList>
            <person name="Tran Van P."/>
        </authorList>
    </citation>
    <scope>NUCLEOTIDE SEQUENCE</scope>
</reference>
<keyword evidence="2" id="KW-1185">Reference proteome</keyword>
<dbReference type="OrthoDB" id="8016380at2759"/>
<name>A0A7R9QQ47_9ACAR</name>
<organism evidence="1">
    <name type="scientific">Oppiella nova</name>
    <dbReference type="NCBI Taxonomy" id="334625"/>
    <lineage>
        <taxon>Eukaryota</taxon>
        <taxon>Metazoa</taxon>
        <taxon>Ecdysozoa</taxon>
        <taxon>Arthropoda</taxon>
        <taxon>Chelicerata</taxon>
        <taxon>Arachnida</taxon>
        <taxon>Acari</taxon>
        <taxon>Acariformes</taxon>
        <taxon>Sarcoptiformes</taxon>
        <taxon>Oribatida</taxon>
        <taxon>Brachypylina</taxon>
        <taxon>Oppioidea</taxon>
        <taxon>Oppiidae</taxon>
        <taxon>Oppiella</taxon>
    </lineage>
</organism>
<accession>A0A7R9QQ47</accession>
<dbReference type="AlphaFoldDB" id="A0A7R9QQ47"/>